<name>A0A0F9VWK4_9ZZZZ</name>
<reference evidence="1" key="1">
    <citation type="journal article" date="2015" name="Nature">
        <title>Complex archaea that bridge the gap between prokaryotes and eukaryotes.</title>
        <authorList>
            <person name="Spang A."/>
            <person name="Saw J.H."/>
            <person name="Jorgensen S.L."/>
            <person name="Zaremba-Niedzwiedzka K."/>
            <person name="Martijn J."/>
            <person name="Lind A.E."/>
            <person name="van Eijk R."/>
            <person name="Schleper C."/>
            <person name="Guy L."/>
            <person name="Ettema T.J."/>
        </authorList>
    </citation>
    <scope>NUCLEOTIDE SEQUENCE</scope>
</reference>
<protein>
    <recommendedName>
        <fullName evidence="2">Ubiquitin-activating enzyme E1 FCCH domain-containing protein</fullName>
    </recommendedName>
</protein>
<organism evidence="1">
    <name type="scientific">marine sediment metagenome</name>
    <dbReference type="NCBI Taxonomy" id="412755"/>
    <lineage>
        <taxon>unclassified sequences</taxon>
        <taxon>metagenomes</taxon>
        <taxon>ecological metagenomes</taxon>
    </lineage>
</organism>
<evidence type="ECO:0000313" key="1">
    <source>
        <dbReference type="EMBL" id="KKN70123.1"/>
    </source>
</evidence>
<proteinExistence type="predicted"/>
<comment type="caution">
    <text evidence="1">The sequence shown here is derived from an EMBL/GenBank/DDBJ whole genome shotgun (WGS) entry which is preliminary data.</text>
</comment>
<dbReference type="EMBL" id="LAZR01000411">
    <property type="protein sequence ID" value="KKN70123.1"/>
    <property type="molecule type" value="Genomic_DNA"/>
</dbReference>
<gene>
    <name evidence="1" type="ORF">LCGC14_0434480</name>
</gene>
<dbReference type="AlphaFoldDB" id="A0A0F9VWK4"/>
<evidence type="ECO:0008006" key="2">
    <source>
        <dbReference type="Google" id="ProtNLM"/>
    </source>
</evidence>
<accession>A0A0F9VWK4</accession>
<sequence>MPKVNKIVQSFNAGELSPLMDSRIDQDKYKFGCRIMENFYPLIFGAAKRRPGTEYIATQKSSSAKGMVVAFEHSVDDVYMLCFENQVLRFFKSGDRVRTSGSVDTLSLVNSTYKWTASGSGTAEFYVELTGGGDPSIGTVQVVTEDGSDMTSGTLGSLSVTEYGYGDNDSLGYDTVYVRLTDGADPDSKADDFVIANFIYEIVTPYLTADLLSLDIKQSADVMFITHGSYEGRKLSRTGDTSWTLVVSAFADGPFRTENTTIAATIVANGTTGSVTLTAVGHTPFVLGTTAGHSPSGSVATSKSQTGALFKLIHATGTPSVGESLDSTMVDATTTALVVPKGVTWDFTTTGTWGTGGPSTIVLERSYDNFTTKETLVTVTSLANYNRVTSGTEEFADAKIRARVTDGAGTGTASIQISIRDTSHIGIVKITAVASTTSATATVLTTLGSTDKTHRWSEGAWSNYRGWPKTVGISPEERLTFAGSASKPLTVWGSIVGDFTSMKTGTLDDDAIIFTLIGSGQQNTIQWMVPNASMMIGALGGEHLLGGSNLEEALTPTNVTAKLKTTYGSEIPAAFLINQAIIFLQRGGRQIRELSNLNTLNTNDMSSWRADDLTVFSEHIAGDGGNITTMAFQRTPTPMLWCIRSDGQIAVMVYERSQNVFSWCRFVTDGEYESVAVMYGGSASEDEVWVTVKRVINGSTVRYVERFANQNYEQLDETMMVDSAKIVLSTAPSGNINLASDTVTCGAGICGSSFCGGNYAG</sequence>